<evidence type="ECO:0000256" key="1">
    <source>
        <dbReference type="ARBA" id="ARBA00004123"/>
    </source>
</evidence>
<keyword evidence="7" id="KW-0539">Nucleus</keyword>
<feature type="domain" description="Inner centromere protein ARK-binding" evidence="9">
    <location>
        <begin position="599"/>
        <end position="655"/>
    </location>
</feature>
<dbReference type="GO" id="GO:0051257">
    <property type="term" value="P:meiotic spindle midzone assembly"/>
    <property type="evidence" value="ECO:0007669"/>
    <property type="project" value="TreeGrafter"/>
</dbReference>
<dbReference type="GO" id="GO:0051310">
    <property type="term" value="P:metaphase chromosome alignment"/>
    <property type="evidence" value="ECO:0007669"/>
    <property type="project" value="TreeGrafter"/>
</dbReference>
<dbReference type="GO" id="GO:1990385">
    <property type="term" value="C:meiotic spindle midzone"/>
    <property type="evidence" value="ECO:0007669"/>
    <property type="project" value="TreeGrafter"/>
</dbReference>
<evidence type="ECO:0000256" key="8">
    <source>
        <dbReference type="SAM" id="Coils"/>
    </source>
</evidence>
<accession>A0A177BCR0</accession>
<dbReference type="Proteomes" id="UP000078046">
    <property type="component" value="Unassembled WGS sequence"/>
</dbReference>
<feature type="coiled-coil region" evidence="8">
    <location>
        <begin position="405"/>
        <end position="442"/>
    </location>
</feature>
<dbReference type="GO" id="GO:0032133">
    <property type="term" value="C:chromosome passenger complex"/>
    <property type="evidence" value="ECO:0007669"/>
    <property type="project" value="TreeGrafter"/>
</dbReference>
<dbReference type="GO" id="GO:0030496">
    <property type="term" value="C:midbody"/>
    <property type="evidence" value="ECO:0007669"/>
    <property type="project" value="TreeGrafter"/>
</dbReference>
<evidence type="ECO:0000256" key="4">
    <source>
        <dbReference type="ARBA" id="ARBA00022490"/>
    </source>
</evidence>
<dbReference type="InterPro" id="IPR005635">
    <property type="entry name" value="Inner_centromere_prot_ARK-bd"/>
</dbReference>
<evidence type="ECO:0000256" key="5">
    <source>
        <dbReference type="ARBA" id="ARBA00022829"/>
    </source>
</evidence>
<comment type="similarity">
    <text evidence="3">Belongs to the INCENP family.</text>
</comment>
<dbReference type="PANTHER" id="PTHR13142">
    <property type="entry name" value="INNER CENTROMERE PROTEIN"/>
    <property type="match status" value="1"/>
</dbReference>
<dbReference type="EMBL" id="LWCA01000054">
    <property type="protein sequence ID" value="OAF71402.1"/>
    <property type="molecule type" value="Genomic_DNA"/>
</dbReference>
<keyword evidence="11" id="KW-1185">Reference proteome</keyword>
<reference evidence="10 11" key="1">
    <citation type="submission" date="2016-04" db="EMBL/GenBank/DDBJ databases">
        <title>The genome of Intoshia linei affirms orthonectids as highly simplified spiralians.</title>
        <authorList>
            <person name="Mikhailov K.V."/>
            <person name="Slusarev G.S."/>
            <person name="Nikitin M.A."/>
            <person name="Logacheva M.D."/>
            <person name="Penin A."/>
            <person name="Aleoshin V."/>
            <person name="Panchin Y.V."/>
        </authorList>
    </citation>
    <scope>NUCLEOTIDE SEQUENCE [LARGE SCALE GENOMIC DNA]</scope>
    <source>
        <strain evidence="10">Intl2013</strain>
        <tissue evidence="10">Whole animal</tissue>
    </source>
</reference>
<keyword evidence="4" id="KW-0963">Cytoplasm</keyword>
<dbReference type="Gene3D" id="1.20.5.2230">
    <property type="match status" value="1"/>
</dbReference>
<gene>
    <name evidence="10" type="ORF">A3Q56_00830</name>
</gene>
<evidence type="ECO:0000256" key="7">
    <source>
        <dbReference type="ARBA" id="ARBA00023242"/>
    </source>
</evidence>
<comment type="caution">
    <text evidence="10">The sequence shown here is derived from an EMBL/GenBank/DDBJ whole genome shotgun (WGS) entry which is preliminary data.</text>
</comment>
<proteinExistence type="inferred from homology"/>
<keyword evidence="5" id="KW-0159">Chromosome partition</keyword>
<evidence type="ECO:0000256" key="2">
    <source>
        <dbReference type="ARBA" id="ARBA00004186"/>
    </source>
</evidence>
<dbReference type="GO" id="GO:0000281">
    <property type="term" value="P:mitotic cytokinesis"/>
    <property type="evidence" value="ECO:0007669"/>
    <property type="project" value="TreeGrafter"/>
</dbReference>
<dbReference type="PANTHER" id="PTHR13142:SF1">
    <property type="entry name" value="INNER CENTROMERE PROTEIN"/>
    <property type="match status" value="1"/>
</dbReference>
<evidence type="ECO:0000256" key="6">
    <source>
        <dbReference type="ARBA" id="ARBA00023212"/>
    </source>
</evidence>
<organism evidence="10 11">
    <name type="scientific">Intoshia linei</name>
    <dbReference type="NCBI Taxonomy" id="1819745"/>
    <lineage>
        <taxon>Eukaryota</taxon>
        <taxon>Metazoa</taxon>
        <taxon>Spiralia</taxon>
        <taxon>Lophotrochozoa</taxon>
        <taxon>Mesozoa</taxon>
        <taxon>Orthonectida</taxon>
        <taxon>Rhopaluridae</taxon>
        <taxon>Intoshia</taxon>
    </lineage>
</organism>
<protein>
    <recommendedName>
        <fullName evidence="9">Inner centromere protein ARK-binding domain-containing protein</fullName>
    </recommendedName>
</protein>
<dbReference type="GO" id="GO:0005634">
    <property type="term" value="C:nucleus"/>
    <property type="evidence" value="ECO:0007669"/>
    <property type="project" value="UniProtKB-SubCell"/>
</dbReference>
<evidence type="ECO:0000259" key="9">
    <source>
        <dbReference type="Pfam" id="PF03941"/>
    </source>
</evidence>
<dbReference type="GO" id="GO:0000776">
    <property type="term" value="C:kinetochore"/>
    <property type="evidence" value="ECO:0007669"/>
    <property type="project" value="TreeGrafter"/>
</dbReference>
<comment type="subcellular location">
    <subcellularLocation>
        <location evidence="2">Cytoplasm</location>
        <location evidence="2">Cytoskeleton</location>
        <location evidence="2">Spindle</location>
    </subcellularLocation>
    <subcellularLocation>
        <location evidence="1">Nucleus</location>
    </subcellularLocation>
</comment>
<name>A0A177BCR0_9BILA</name>
<dbReference type="OrthoDB" id="6123at2759"/>
<keyword evidence="8" id="KW-0175">Coiled coil</keyword>
<evidence type="ECO:0000313" key="11">
    <source>
        <dbReference type="Proteomes" id="UP000078046"/>
    </source>
</evidence>
<dbReference type="Pfam" id="PF03941">
    <property type="entry name" value="INCENP_ARK-bind"/>
    <property type="match status" value="1"/>
</dbReference>
<keyword evidence="6" id="KW-0206">Cytoskeleton</keyword>
<evidence type="ECO:0000313" key="10">
    <source>
        <dbReference type="EMBL" id="OAF71402.1"/>
    </source>
</evidence>
<dbReference type="AlphaFoldDB" id="A0A177BCR0"/>
<sequence length="681" mass="78326">MAKSKYDLGLDIISDKTDNFKKEWISQQKYRFLWLKEAYNEAVKSSKLNSRGLLPKTPSAKSRNKSRLGAYKFSNFNRPITRSMSQYNCSMASNGSVKTAPIPIMNLKSRLDEITNNTNKTLVAIENTSDESNIVEHNEEMVNSMVLSEDDCILNPSFNYDTFVCNLNESRAHSEPTLNECLDEIEEIPFKKIKTLNECEDDNQEYMSPLKQNHKLFISPVKQTNMSIKKKCGITTSTPLLNAMSWGNELAPTAKKNDNNIFKIEKSTTADMNLKSRCASTSKINANFNSLTGIMKIRERHILTNENIIKRQREHAEFIKDKKRLREERMTKAEERRLRALELRKTKVKSLNKFGISRNNFADKMEMSTSVSSLVNFKTKFGINEPSRKKLKEIDSNVKNDGFKNKRLREETKRANVLRKKIENENKKANELAKLYLENEEKRKKACLFKNKLFNKNVDNYDASHKDANFSNVSTLDQNFVINNNDTVKISCDDRTFKVETEPQKRDTLVNVKIDNVKQIVSNDNANSTYVKKVDVTITKAEKTVVGSFIEQEERKQVDNVIQPIPSAMEVEQEVQSYDMTLPDPPMLLDNSQNYGINDLDTSCSTDDECNPKKVIPIWAKGKNLKTSFLNQIYEKCGIPKNFYYAETPNLVTMFDTSNESRFLRRGSSAIWDSMLLENDD</sequence>
<evidence type="ECO:0000256" key="3">
    <source>
        <dbReference type="ARBA" id="ARBA00010042"/>
    </source>
</evidence>